<accession>A0A1I2XIX8</accession>
<keyword evidence="1" id="KW-0732">Signal</keyword>
<sequence>MKTPLPFTRLLLLCLVAALPPVFYACDKDEEDTSPTAAELIKGSWKLNAVDISYYDAAGTLEHQERHEITGVTYFFKDDSVIVYSVPDNGRTSATYRLSHMEGKDYVSVTNGTWEYLIIKLTENELIWHGKHPSKSYLKDSDWRSASSATYTQEFSR</sequence>
<proteinExistence type="predicted"/>
<dbReference type="Pfam" id="PF13648">
    <property type="entry name" value="Lipocalin_4"/>
    <property type="match status" value="1"/>
</dbReference>
<evidence type="ECO:0000313" key="3">
    <source>
        <dbReference type="EMBL" id="SFH13362.1"/>
    </source>
</evidence>
<organism evidence="3 4">
    <name type="scientific">Pontibacter chinhatensis</name>
    <dbReference type="NCBI Taxonomy" id="1436961"/>
    <lineage>
        <taxon>Bacteria</taxon>
        <taxon>Pseudomonadati</taxon>
        <taxon>Bacteroidota</taxon>
        <taxon>Cytophagia</taxon>
        <taxon>Cytophagales</taxon>
        <taxon>Hymenobacteraceae</taxon>
        <taxon>Pontibacter</taxon>
    </lineage>
</organism>
<feature type="domain" description="Lipocalin-like" evidence="2">
    <location>
        <begin position="41"/>
        <end position="128"/>
    </location>
</feature>
<dbReference type="PROSITE" id="PS51257">
    <property type="entry name" value="PROKAR_LIPOPROTEIN"/>
    <property type="match status" value="1"/>
</dbReference>
<dbReference type="EMBL" id="FOOT01000006">
    <property type="protein sequence ID" value="SFH13362.1"/>
    <property type="molecule type" value="Genomic_DNA"/>
</dbReference>
<evidence type="ECO:0000259" key="2">
    <source>
        <dbReference type="Pfam" id="PF13648"/>
    </source>
</evidence>
<feature type="signal peptide" evidence="1">
    <location>
        <begin position="1"/>
        <end position="25"/>
    </location>
</feature>
<evidence type="ECO:0000313" key="4">
    <source>
        <dbReference type="Proteomes" id="UP000198724"/>
    </source>
</evidence>
<dbReference type="RefSeq" id="WP_092103982.1">
    <property type="nucleotide sequence ID" value="NZ_FOOT01000006.1"/>
</dbReference>
<gene>
    <name evidence="3" type="ORF">SAMN05421739_10674</name>
</gene>
<keyword evidence="4" id="KW-1185">Reference proteome</keyword>
<reference evidence="4" key="1">
    <citation type="submission" date="2016-10" db="EMBL/GenBank/DDBJ databases">
        <authorList>
            <person name="Varghese N."/>
            <person name="Submissions S."/>
        </authorList>
    </citation>
    <scope>NUCLEOTIDE SEQUENCE [LARGE SCALE GENOMIC DNA]</scope>
    <source>
        <strain evidence="4">LP51</strain>
    </source>
</reference>
<feature type="chain" id="PRO_5011498600" evidence="1">
    <location>
        <begin position="26"/>
        <end position="157"/>
    </location>
</feature>
<dbReference type="InterPro" id="IPR024311">
    <property type="entry name" value="Lipocalin-like"/>
</dbReference>
<evidence type="ECO:0000256" key="1">
    <source>
        <dbReference type="SAM" id="SignalP"/>
    </source>
</evidence>
<dbReference type="AlphaFoldDB" id="A0A1I2XIX8"/>
<name>A0A1I2XIX8_9BACT</name>
<dbReference type="Proteomes" id="UP000198724">
    <property type="component" value="Unassembled WGS sequence"/>
</dbReference>
<dbReference type="OrthoDB" id="893803at2"/>
<protein>
    <submittedName>
        <fullName evidence="3">Lipocalin-like domain-containing protein</fullName>
    </submittedName>
</protein>